<dbReference type="Pfam" id="PF12973">
    <property type="entry name" value="Cupin_7"/>
    <property type="match status" value="1"/>
</dbReference>
<dbReference type="Gene3D" id="2.60.120.10">
    <property type="entry name" value="Jelly Rolls"/>
    <property type="match status" value="1"/>
</dbReference>
<evidence type="ECO:0000313" key="3">
    <source>
        <dbReference type="EMBL" id="NKE44204.1"/>
    </source>
</evidence>
<gene>
    <name evidence="3" type="ORF">HB662_05410</name>
</gene>
<evidence type="ECO:0000259" key="2">
    <source>
        <dbReference type="Pfam" id="PF12973"/>
    </source>
</evidence>
<dbReference type="InterPro" id="IPR014710">
    <property type="entry name" value="RmlC-like_jellyroll"/>
</dbReference>
<feature type="domain" description="ChrR-like cupin" evidence="2">
    <location>
        <begin position="29"/>
        <end position="111"/>
    </location>
</feature>
<feature type="region of interest" description="Disordered" evidence="1">
    <location>
        <begin position="114"/>
        <end position="155"/>
    </location>
</feature>
<accession>A0ABX1EU85</accession>
<dbReference type="SUPFAM" id="SSF51182">
    <property type="entry name" value="RmlC-like cupins"/>
    <property type="match status" value="1"/>
</dbReference>
<dbReference type="InterPro" id="IPR025979">
    <property type="entry name" value="ChrR-like_cupin_dom"/>
</dbReference>
<dbReference type="RefSeq" id="WP_168047997.1">
    <property type="nucleotide sequence ID" value="NZ_JAATJR010000002.1"/>
</dbReference>
<comment type="caution">
    <text evidence="3">The sequence shown here is derived from an EMBL/GenBank/DDBJ whole genome shotgun (WGS) entry which is preliminary data.</text>
</comment>
<proteinExistence type="predicted"/>
<evidence type="ECO:0000313" key="4">
    <source>
        <dbReference type="Proteomes" id="UP000765160"/>
    </source>
</evidence>
<keyword evidence="4" id="KW-1185">Reference proteome</keyword>
<evidence type="ECO:0000256" key="1">
    <source>
        <dbReference type="SAM" id="MobiDB-lite"/>
    </source>
</evidence>
<dbReference type="InterPro" id="IPR011051">
    <property type="entry name" value="RmlC_Cupin_sf"/>
</dbReference>
<feature type="compositionally biased region" description="Low complexity" evidence="1">
    <location>
        <begin position="136"/>
        <end position="147"/>
    </location>
</feature>
<name>A0ABX1EU85_9PROT</name>
<dbReference type="Proteomes" id="UP000765160">
    <property type="component" value="Unassembled WGS sequence"/>
</dbReference>
<organism evidence="3 4">
    <name type="scientific">Falsiroseomonas frigidaquae</name>
    <dbReference type="NCBI Taxonomy" id="487318"/>
    <lineage>
        <taxon>Bacteria</taxon>
        <taxon>Pseudomonadati</taxon>
        <taxon>Pseudomonadota</taxon>
        <taxon>Alphaproteobacteria</taxon>
        <taxon>Acetobacterales</taxon>
        <taxon>Roseomonadaceae</taxon>
        <taxon>Falsiroseomonas</taxon>
    </lineage>
</organism>
<dbReference type="EMBL" id="JAAVTX010000002">
    <property type="protein sequence ID" value="NKE44204.1"/>
    <property type="molecule type" value="Genomic_DNA"/>
</dbReference>
<protein>
    <submittedName>
        <fullName evidence="3">Cupin domain-containing protein</fullName>
    </submittedName>
</protein>
<reference evidence="3 4" key="1">
    <citation type="submission" date="2020-03" db="EMBL/GenBank/DDBJ databases">
        <title>Roseomonas selenitidurans sp. nov. isolated from soil.</title>
        <authorList>
            <person name="Liu H."/>
        </authorList>
    </citation>
    <scope>NUCLEOTIDE SEQUENCE [LARGE SCALE GENOMIC DNA]</scope>
    <source>
        <strain evidence="3 4">JCM 15073</strain>
    </source>
</reference>
<sequence>MPKGSLQVAADEVEPTPFNIPGATGGVFRIQILNENAAAGVVTTIVNIPPGGRIPAHRHQAGSEMHYLLEGDLIEAGRAVTPGTCLTHAAGVVHGPHESRGGARLLTVQSWQSHNGDFDFEPAEGDTAGETRPVDQQAQESARAEAASPERRGYS</sequence>